<protein>
    <submittedName>
        <fullName evidence="2">Uncharacterized protein</fullName>
    </submittedName>
</protein>
<accession>A0A401GTH3</accession>
<feature type="compositionally biased region" description="Basic and acidic residues" evidence="1">
    <location>
        <begin position="149"/>
        <end position="162"/>
    </location>
</feature>
<dbReference type="Proteomes" id="UP000287166">
    <property type="component" value="Unassembled WGS sequence"/>
</dbReference>
<dbReference type="GeneID" id="38782442"/>
<dbReference type="InParanoid" id="A0A401GTH3"/>
<gene>
    <name evidence="2" type="ORF">SCP_0800420</name>
</gene>
<dbReference type="EMBL" id="BFAD01000008">
    <property type="protein sequence ID" value="GBE85525.1"/>
    <property type="molecule type" value="Genomic_DNA"/>
</dbReference>
<feature type="compositionally biased region" description="Basic residues" evidence="1">
    <location>
        <begin position="173"/>
        <end position="189"/>
    </location>
</feature>
<name>A0A401GTH3_9APHY</name>
<dbReference type="AlphaFoldDB" id="A0A401GTH3"/>
<sequence>MFDQACITNWVSVKVPEAKDRRELWLGRFPLAHAFTLVLAARRRPKIAALPAYPSNKTQQEQERWILAETWQLQSTTFTDLDKSKVDVDKECLWIVEERMFERSAAAGKAGHFQWGLDKGTHQEKWDPWERLPPHWNHGDGDGSESELEVGRKFIDTEDVKVPQKRPASPPKRSIHPRPVKRRKTRTEC</sequence>
<evidence type="ECO:0000256" key="1">
    <source>
        <dbReference type="SAM" id="MobiDB-lite"/>
    </source>
</evidence>
<dbReference type="OrthoDB" id="2801479at2759"/>
<reference evidence="2 3" key="1">
    <citation type="journal article" date="2018" name="Sci. Rep.">
        <title>Genome sequence of the cauliflower mushroom Sparassis crispa (Hanabiratake) and its association with beneficial usage.</title>
        <authorList>
            <person name="Kiyama R."/>
            <person name="Furutani Y."/>
            <person name="Kawaguchi K."/>
            <person name="Nakanishi T."/>
        </authorList>
    </citation>
    <scope>NUCLEOTIDE SEQUENCE [LARGE SCALE GENOMIC DNA]</scope>
</reference>
<keyword evidence="3" id="KW-1185">Reference proteome</keyword>
<evidence type="ECO:0000313" key="3">
    <source>
        <dbReference type="Proteomes" id="UP000287166"/>
    </source>
</evidence>
<comment type="caution">
    <text evidence="2">The sequence shown here is derived from an EMBL/GenBank/DDBJ whole genome shotgun (WGS) entry which is preliminary data.</text>
</comment>
<organism evidence="2 3">
    <name type="scientific">Sparassis crispa</name>
    <dbReference type="NCBI Taxonomy" id="139825"/>
    <lineage>
        <taxon>Eukaryota</taxon>
        <taxon>Fungi</taxon>
        <taxon>Dikarya</taxon>
        <taxon>Basidiomycota</taxon>
        <taxon>Agaricomycotina</taxon>
        <taxon>Agaricomycetes</taxon>
        <taxon>Polyporales</taxon>
        <taxon>Sparassidaceae</taxon>
        <taxon>Sparassis</taxon>
    </lineage>
</organism>
<dbReference type="RefSeq" id="XP_027616438.1">
    <property type="nucleotide sequence ID" value="XM_027760637.1"/>
</dbReference>
<evidence type="ECO:0000313" key="2">
    <source>
        <dbReference type="EMBL" id="GBE85525.1"/>
    </source>
</evidence>
<proteinExistence type="predicted"/>
<feature type="region of interest" description="Disordered" evidence="1">
    <location>
        <begin position="133"/>
        <end position="189"/>
    </location>
</feature>